<keyword evidence="13" id="KW-0830">Ubiquinone</keyword>
<feature type="binding site" description="axial binding residue" evidence="17">
    <location>
        <position position="186"/>
    </location>
    <ligand>
        <name>heme b</name>
        <dbReference type="ChEBI" id="CHEBI:60344"/>
        <label>b566</label>
    </ligand>
    <ligandPart>
        <name>Fe</name>
        <dbReference type="ChEBI" id="CHEBI:18248"/>
    </ligandPart>
</feature>
<dbReference type="GeneID" id="33910913"/>
<keyword evidence="7 18" id="KW-0812">Transmembrane</keyword>
<evidence type="ECO:0000256" key="18">
    <source>
        <dbReference type="RuleBase" id="RU362117"/>
    </source>
</evidence>
<dbReference type="PIRSF" id="PIRSF038885">
    <property type="entry name" value="COB"/>
    <property type="match status" value="1"/>
</dbReference>
<keyword evidence="11 18" id="KW-1133">Transmembrane helix</keyword>
<evidence type="ECO:0000256" key="15">
    <source>
        <dbReference type="ARBA" id="ARBA00023136"/>
    </source>
</evidence>
<evidence type="ECO:0000256" key="10">
    <source>
        <dbReference type="ARBA" id="ARBA00022982"/>
    </source>
</evidence>
<feature type="binding site" description="axial binding residue" evidence="17">
    <location>
        <position position="73"/>
    </location>
    <ligand>
        <name>heme b</name>
        <dbReference type="ChEBI" id="CHEBI:60344"/>
        <label>b562</label>
    </ligand>
    <ligandPart>
        <name>Fe</name>
        <dbReference type="ChEBI" id="CHEBI:18248"/>
    </ligandPart>
</feature>
<evidence type="ECO:0000256" key="5">
    <source>
        <dbReference type="ARBA" id="ARBA00022617"/>
    </source>
</evidence>
<dbReference type="InterPro" id="IPR030689">
    <property type="entry name" value="Cytochrome_b"/>
</dbReference>
<sequence length="377" mass="42740">MQMVSSALYDLPVPKNLNFWWNFGSMLGVCLISQILSGLLLVMHYTPHVDLAFDSVCHIVRDVPNGWLLRSYHANGATMFFVCLYIHMGRGLYYHSFYFTKTWMIGVSLYLFAMAEAFFGYVLPWGQMSYWGATVITNLLTAIPYVGDMLAQWVWGGYTIGDPTLKRFFVLHFLVPFVMLVMVMIHILYLHDHGSSNPLGVSSDMDCVPFHPYYSASDLVGILAMVSINVGVCLVAPDYFGNAANFIKADPMKTPIHIQPEWYFLFAYCILRSIPSKGGGALALLLSVVILYFLPLTPRPFFRGLSFNPIGQIFYWIFVVDFVLLSWVGTCPVEEPYIILGQILTVVYFSYFLTAWKVCAGWEWTMSSKFSPSPSVE</sequence>
<evidence type="ECO:0000256" key="11">
    <source>
        <dbReference type="ARBA" id="ARBA00022989"/>
    </source>
</evidence>
<keyword evidence="5 17" id="KW-0349">Heme</keyword>
<feature type="binding site" description="axial binding residue" evidence="17">
    <location>
        <position position="87"/>
    </location>
    <ligand>
        <name>heme b</name>
        <dbReference type="ChEBI" id="CHEBI:60344"/>
        <label>b566</label>
    </ligand>
    <ligandPart>
        <name>Fe</name>
        <dbReference type="ChEBI" id="CHEBI:18248"/>
    </ligandPart>
</feature>
<protein>
    <recommendedName>
        <fullName evidence="3 18">Cytochrome b</fullName>
    </recommendedName>
</protein>
<dbReference type="InterPro" id="IPR027387">
    <property type="entry name" value="Cytb/b6-like_sf"/>
</dbReference>
<evidence type="ECO:0000256" key="17">
    <source>
        <dbReference type="PIRSR" id="PIRSR038885-2"/>
    </source>
</evidence>
<dbReference type="CTD" id="4519"/>
<dbReference type="CDD" id="cd00290">
    <property type="entry name" value="cytochrome_b_C"/>
    <property type="match status" value="1"/>
</dbReference>
<dbReference type="Pfam" id="PF00033">
    <property type="entry name" value="Cytochrome_B"/>
    <property type="match status" value="1"/>
</dbReference>
<feature type="binding site" evidence="16">
    <location>
        <position position="191"/>
    </location>
    <ligand>
        <name>a ubiquinone</name>
        <dbReference type="ChEBI" id="CHEBI:16389"/>
    </ligand>
</feature>
<dbReference type="InterPro" id="IPR036150">
    <property type="entry name" value="Cyt_b/b6_C_sf"/>
</dbReference>
<evidence type="ECO:0000256" key="14">
    <source>
        <dbReference type="ARBA" id="ARBA00023128"/>
    </source>
</evidence>
<comment type="cofactor">
    <cofactor evidence="18">
        <name>heme b</name>
        <dbReference type="ChEBI" id="CHEBI:60344"/>
    </cofactor>
    <text evidence="18">Binds 2 heme groups non-covalently.</text>
</comment>
<feature type="domain" description="Cytochrome b/b6 C-terminal region profile" evidence="20">
    <location>
        <begin position="200"/>
        <end position="370"/>
    </location>
</feature>
<dbReference type="InterPro" id="IPR005797">
    <property type="entry name" value="Cyt_b/b6_N"/>
</dbReference>
<dbReference type="InterPro" id="IPR005798">
    <property type="entry name" value="Cyt_b/b6_C"/>
</dbReference>
<dbReference type="InterPro" id="IPR048259">
    <property type="entry name" value="Cytochrome_b_N_euk/bac"/>
</dbReference>
<dbReference type="SUPFAM" id="SSF81342">
    <property type="entry name" value="Transmembrane di-heme cytochromes"/>
    <property type="match status" value="1"/>
</dbReference>
<evidence type="ECO:0000256" key="2">
    <source>
        <dbReference type="ARBA" id="ARBA00004448"/>
    </source>
</evidence>
<feature type="domain" description="Cytochrome b/b6 N-terminal region profile" evidence="19">
    <location>
        <begin position="1"/>
        <end position="199"/>
    </location>
</feature>
<dbReference type="AlphaFoldDB" id="A0A343F4F0"/>
<keyword evidence="4 18" id="KW-0813">Transport</keyword>
<feature type="transmembrane region" description="Helical" evidence="18">
    <location>
        <begin position="262"/>
        <end position="293"/>
    </location>
</feature>
<geneLocation type="mitochondrion" evidence="21"/>
<organism evidence="21">
    <name type="scientific">Cerastoderma edule</name>
    <name type="common">Common cockle</name>
    <name type="synonym">Cardium edule</name>
    <dbReference type="NCBI Taxonomy" id="55710"/>
    <lineage>
        <taxon>Eukaryota</taxon>
        <taxon>Metazoa</taxon>
        <taxon>Spiralia</taxon>
        <taxon>Lophotrochozoa</taxon>
        <taxon>Mollusca</taxon>
        <taxon>Bivalvia</taxon>
        <taxon>Autobranchia</taxon>
        <taxon>Heteroconchia</taxon>
        <taxon>Euheterodonta</taxon>
        <taxon>Imparidentia</taxon>
        <taxon>Neoheterodontei</taxon>
        <taxon>Cardiida</taxon>
        <taxon>Cardioidea</taxon>
        <taxon>Cardiidae</taxon>
        <taxon>Lymnocardiinae</taxon>
        <taxon>Cerastoderma</taxon>
    </lineage>
</organism>
<dbReference type="GO" id="GO:0006122">
    <property type="term" value="P:mitochondrial electron transport, ubiquinol to cytochrome c"/>
    <property type="evidence" value="ECO:0007669"/>
    <property type="project" value="TreeGrafter"/>
</dbReference>
<keyword evidence="6 18" id="KW-0679">Respiratory chain</keyword>
<dbReference type="Pfam" id="PF00032">
    <property type="entry name" value="Cytochrom_B_C"/>
    <property type="match status" value="1"/>
</dbReference>
<name>A0A343F4F0_CERED</name>
<dbReference type="GO" id="GO:0005743">
    <property type="term" value="C:mitochondrial inner membrane"/>
    <property type="evidence" value="ECO:0007669"/>
    <property type="project" value="UniProtKB-SubCell"/>
</dbReference>
<comment type="function">
    <text evidence="1 18">Component of the ubiquinol-cytochrome c reductase complex (complex III or cytochrome b-c1 complex) that is part of the mitochondrial respiratory chain. The b-c1 complex mediates electron transfer from ubiquinol to cytochrome c. Contributes to the generation of a proton gradient across the mitochondrial membrane that is then used for ATP synthesis.</text>
</comment>
<keyword evidence="15 18" id="KW-0472">Membrane</keyword>
<dbReference type="EMBL" id="MF374632">
    <property type="protein sequence ID" value="ASQ40448.1"/>
    <property type="molecule type" value="Genomic_DNA"/>
</dbReference>
<evidence type="ECO:0000313" key="21">
    <source>
        <dbReference type="EMBL" id="ASQ40448.1"/>
    </source>
</evidence>
<accession>A0A343F4F0</accession>
<comment type="cofactor">
    <cofactor evidence="17">
        <name>heme</name>
        <dbReference type="ChEBI" id="CHEBI:30413"/>
    </cofactor>
    <text evidence="17">Binds 2 heme groups non-covalently.</text>
</comment>
<keyword evidence="12 17" id="KW-0408">Iron</keyword>
<evidence type="ECO:0000256" key="3">
    <source>
        <dbReference type="ARBA" id="ARBA00013531"/>
    </source>
</evidence>
<evidence type="ECO:0000256" key="16">
    <source>
        <dbReference type="PIRSR" id="PIRSR038885-1"/>
    </source>
</evidence>
<evidence type="ECO:0000259" key="20">
    <source>
        <dbReference type="PROSITE" id="PS51003"/>
    </source>
</evidence>
<comment type="subcellular location">
    <subcellularLocation>
        <location evidence="2">Mitochondrion inner membrane</location>
        <topology evidence="2">Multi-pass membrane protein</topology>
    </subcellularLocation>
</comment>
<feature type="transmembrane region" description="Helical" evidence="18">
    <location>
        <begin position="168"/>
        <end position="189"/>
    </location>
</feature>
<dbReference type="PANTHER" id="PTHR19271:SF16">
    <property type="entry name" value="CYTOCHROME B"/>
    <property type="match status" value="1"/>
</dbReference>
<keyword evidence="8 17" id="KW-0479">Metal-binding</keyword>
<dbReference type="RefSeq" id="YP_009420861.1">
    <property type="nucleotide sequence ID" value="NC_035728.1"/>
</dbReference>
<dbReference type="PROSITE" id="PS51003">
    <property type="entry name" value="CYTB_CTER"/>
    <property type="match status" value="1"/>
</dbReference>
<dbReference type="InterPro" id="IPR016174">
    <property type="entry name" value="Di-haem_cyt_TM"/>
</dbReference>
<feature type="transmembrane region" description="Helical" evidence="18">
    <location>
        <begin position="337"/>
        <end position="356"/>
    </location>
</feature>
<evidence type="ECO:0000256" key="13">
    <source>
        <dbReference type="ARBA" id="ARBA00023075"/>
    </source>
</evidence>
<dbReference type="GO" id="GO:0016491">
    <property type="term" value="F:oxidoreductase activity"/>
    <property type="evidence" value="ECO:0007669"/>
    <property type="project" value="UniProtKB-UniRule"/>
</dbReference>
<evidence type="ECO:0000256" key="1">
    <source>
        <dbReference type="ARBA" id="ARBA00002566"/>
    </source>
</evidence>
<evidence type="ECO:0000256" key="4">
    <source>
        <dbReference type="ARBA" id="ARBA00022448"/>
    </source>
</evidence>
<dbReference type="GO" id="GO:0008121">
    <property type="term" value="F:quinol-cytochrome-c reductase activity"/>
    <property type="evidence" value="ECO:0007669"/>
    <property type="project" value="InterPro"/>
</dbReference>
<feature type="transmembrane region" description="Helical" evidence="18">
    <location>
        <begin position="72"/>
        <end position="93"/>
    </location>
</feature>
<feature type="transmembrane region" description="Helical" evidence="18">
    <location>
        <begin position="313"/>
        <end position="330"/>
    </location>
</feature>
<dbReference type="SUPFAM" id="SSF81648">
    <property type="entry name" value="a domain/subunit of cytochrome bc1 complex (Ubiquinol-cytochrome c reductase)"/>
    <property type="match status" value="1"/>
</dbReference>
<evidence type="ECO:0000256" key="9">
    <source>
        <dbReference type="ARBA" id="ARBA00022792"/>
    </source>
</evidence>
<keyword evidence="14 18" id="KW-0496">Mitochondrion</keyword>
<evidence type="ECO:0000256" key="7">
    <source>
        <dbReference type="ARBA" id="ARBA00022692"/>
    </source>
</evidence>
<feature type="transmembrane region" description="Helical" evidence="18">
    <location>
        <begin position="129"/>
        <end position="147"/>
    </location>
</feature>
<feature type="transmembrane region" description="Helical" evidence="18">
    <location>
        <begin position="20"/>
        <end position="45"/>
    </location>
</feature>
<dbReference type="Gene3D" id="1.20.810.10">
    <property type="entry name" value="Cytochrome Bc1 Complex, Chain C"/>
    <property type="match status" value="1"/>
</dbReference>
<evidence type="ECO:0000256" key="6">
    <source>
        <dbReference type="ARBA" id="ARBA00022660"/>
    </source>
</evidence>
<dbReference type="PANTHER" id="PTHR19271">
    <property type="entry name" value="CYTOCHROME B"/>
    <property type="match status" value="1"/>
</dbReference>
<evidence type="ECO:0000256" key="8">
    <source>
        <dbReference type="ARBA" id="ARBA00022723"/>
    </source>
</evidence>
<evidence type="ECO:0000256" key="12">
    <source>
        <dbReference type="ARBA" id="ARBA00023004"/>
    </source>
</evidence>
<proteinExistence type="inferred from homology"/>
<dbReference type="GO" id="GO:0046872">
    <property type="term" value="F:metal ion binding"/>
    <property type="evidence" value="ECO:0007669"/>
    <property type="project" value="UniProtKB-UniRule"/>
</dbReference>
<gene>
    <name evidence="21" type="primary">CYTB</name>
</gene>
<reference evidence="21" key="1">
    <citation type="submission" date="2017-06" db="EMBL/GenBank/DDBJ databases">
        <title>Characterization of the comom cockle, Cerastoderma edule (Linnaeus, 1758), mitochondrial DNA.</title>
        <authorList>
            <person name="Quinteiro J."/>
            <person name="Rey-Mendez M."/>
        </authorList>
    </citation>
    <scope>NUCLEOTIDE SEQUENCE</scope>
    <source>
        <strain evidence="21">Cedu.11.16.N01.022</strain>
        <tissue evidence="21">Anterior aductor muscle</tissue>
    </source>
</reference>
<dbReference type="CDD" id="cd00284">
    <property type="entry name" value="Cytochrome_b_N"/>
    <property type="match status" value="1"/>
</dbReference>
<dbReference type="InterPro" id="IPR048260">
    <property type="entry name" value="Cytochrome_b_C_euk/bac"/>
</dbReference>
<feature type="transmembrane region" description="Helical" evidence="18">
    <location>
        <begin position="105"/>
        <end position="123"/>
    </location>
</feature>
<dbReference type="GO" id="GO:0045275">
    <property type="term" value="C:respiratory chain complex III"/>
    <property type="evidence" value="ECO:0007669"/>
    <property type="project" value="InterPro"/>
</dbReference>
<keyword evidence="10 18" id="KW-0249">Electron transport</keyword>
<keyword evidence="9" id="KW-0999">Mitochondrion inner membrane</keyword>
<feature type="binding site" description="axial binding residue" evidence="17">
    <location>
        <position position="172"/>
    </location>
    <ligand>
        <name>heme b</name>
        <dbReference type="ChEBI" id="CHEBI:60344"/>
        <label>b562</label>
    </ligand>
    <ligandPart>
        <name>Fe</name>
        <dbReference type="ChEBI" id="CHEBI:18248"/>
    </ligandPart>
</feature>
<feature type="transmembrane region" description="Helical" evidence="18">
    <location>
        <begin position="219"/>
        <end position="241"/>
    </location>
</feature>
<dbReference type="PROSITE" id="PS51002">
    <property type="entry name" value="CYTB_NTER"/>
    <property type="match status" value="1"/>
</dbReference>
<evidence type="ECO:0000259" key="19">
    <source>
        <dbReference type="PROSITE" id="PS51002"/>
    </source>
</evidence>
<comment type="similarity">
    <text evidence="18">Belongs to the cytochrome b family.</text>
</comment>